<dbReference type="PANTHER" id="PTHR48449:SF1">
    <property type="entry name" value="DUF1985 DOMAIN-CONTAINING PROTEIN"/>
    <property type="match status" value="1"/>
</dbReference>
<evidence type="ECO:0000256" key="3">
    <source>
        <dbReference type="ARBA" id="ARBA00022801"/>
    </source>
</evidence>
<keyword evidence="3" id="KW-0378">Hydrolase</keyword>
<dbReference type="GO" id="GO:0008234">
    <property type="term" value="F:cysteine-type peptidase activity"/>
    <property type="evidence" value="ECO:0007669"/>
    <property type="project" value="InterPro"/>
</dbReference>
<keyword evidence="2" id="KW-0645">Protease</keyword>
<comment type="caution">
    <text evidence="6">The sequence shown here is derived from an EMBL/GenBank/DDBJ whole genome shotgun (WGS) entry which is preliminary data.</text>
</comment>
<evidence type="ECO:0000256" key="4">
    <source>
        <dbReference type="SAM" id="MobiDB-lite"/>
    </source>
</evidence>
<dbReference type="Pfam" id="PF02902">
    <property type="entry name" value="Peptidase_C48"/>
    <property type="match status" value="1"/>
</dbReference>
<dbReference type="InterPro" id="IPR038765">
    <property type="entry name" value="Papain-like_cys_pep_sf"/>
</dbReference>
<dbReference type="OrthoDB" id="1093774at2759"/>
<reference evidence="6 7" key="1">
    <citation type="journal article" date="2018" name="Mol. Plant">
        <title>The genome of Artemisia annua provides insight into the evolution of Asteraceae family and artemisinin biosynthesis.</title>
        <authorList>
            <person name="Shen Q."/>
            <person name="Zhang L."/>
            <person name="Liao Z."/>
            <person name="Wang S."/>
            <person name="Yan T."/>
            <person name="Shi P."/>
            <person name="Liu M."/>
            <person name="Fu X."/>
            <person name="Pan Q."/>
            <person name="Wang Y."/>
            <person name="Lv Z."/>
            <person name="Lu X."/>
            <person name="Zhang F."/>
            <person name="Jiang W."/>
            <person name="Ma Y."/>
            <person name="Chen M."/>
            <person name="Hao X."/>
            <person name="Li L."/>
            <person name="Tang Y."/>
            <person name="Lv G."/>
            <person name="Zhou Y."/>
            <person name="Sun X."/>
            <person name="Brodelius P.E."/>
            <person name="Rose J.K.C."/>
            <person name="Tang K."/>
        </authorList>
    </citation>
    <scope>NUCLEOTIDE SEQUENCE [LARGE SCALE GENOMIC DNA]</scope>
    <source>
        <strain evidence="7">cv. Huhao1</strain>
        <tissue evidence="6">Leaf</tissue>
    </source>
</reference>
<dbReference type="Proteomes" id="UP000245207">
    <property type="component" value="Unassembled WGS sequence"/>
</dbReference>
<comment type="similarity">
    <text evidence="1">Belongs to the peptidase C48 family.</text>
</comment>
<protein>
    <submittedName>
        <fullName evidence="6">Phospholipase-like protein</fullName>
    </submittedName>
</protein>
<dbReference type="Gene3D" id="3.40.395.10">
    <property type="entry name" value="Adenoviral Proteinase, Chain A"/>
    <property type="match status" value="1"/>
</dbReference>
<gene>
    <name evidence="6" type="ORF">CTI12_AA619700</name>
</gene>
<evidence type="ECO:0000256" key="1">
    <source>
        <dbReference type="ARBA" id="ARBA00005234"/>
    </source>
</evidence>
<dbReference type="InterPro" id="IPR015410">
    <property type="entry name" value="DUF1985"/>
</dbReference>
<dbReference type="PANTHER" id="PTHR48449">
    <property type="entry name" value="DUF1985 DOMAIN-CONTAINING PROTEIN"/>
    <property type="match status" value="1"/>
</dbReference>
<proteinExistence type="inferred from homology"/>
<dbReference type="SUPFAM" id="SSF54001">
    <property type="entry name" value="Cysteine proteinases"/>
    <property type="match status" value="1"/>
</dbReference>
<dbReference type="PROSITE" id="PS50600">
    <property type="entry name" value="ULP_PROTEASE"/>
    <property type="match status" value="1"/>
</dbReference>
<dbReference type="InterPro" id="IPR003653">
    <property type="entry name" value="Peptidase_C48_C"/>
</dbReference>
<evidence type="ECO:0000256" key="2">
    <source>
        <dbReference type="ARBA" id="ARBA00022670"/>
    </source>
</evidence>
<feature type="region of interest" description="Disordered" evidence="4">
    <location>
        <begin position="924"/>
        <end position="972"/>
    </location>
</feature>
<evidence type="ECO:0000259" key="5">
    <source>
        <dbReference type="PROSITE" id="PS50600"/>
    </source>
</evidence>
<keyword evidence="7" id="KW-1185">Reference proteome</keyword>
<name>A0A2U1KBU8_ARTAN</name>
<organism evidence="6 7">
    <name type="scientific">Artemisia annua</name>
    <name type="common">Sweet wormwood</name>
    <dbReference type="NCBI Taxonomy" id="35608"/>
    <lineage>
        <taxon>Eukaryota</taxon>
        <taxon>Viridiplantae</taxon>
        <taxon>Streptophyta</taxon>
        <taxon>Embryophyta</taxon>
        <taxon>Tracheophyta</taxon>
        <taxon>Spermatophyta</taxon>
        <taxon>Magnoliopsida</taxon>
        <taxon>eudicotyledons</taxon>
        <taxon>Gunneridae</taxon>
        <taxon>Pentapetalae</taxon>
        <taxon>asterids</taxon>
        <taxon>campanulids</taxon>
        <taxon>Asterales</taxon>
        <taxon>Asteraceae</taxon>
        <taxon>Asteroideae</taxon>
        <taxon>Anthemideae</taxon>
        <taxon>Artemisiinae</taxon>
        <taxon>Artemisia</taxon>
    </lineage>
</organism>
<dbReference type="Pfam" id="PF09331">
    <property type="entry name" value="DUF1985"/>
    <property type="match status" value="1"/>
</dbReference>
<dbReference type="AlphaFoldDB" id="A0A2U1KBU8"/>
<feature type="domain" description="Ubiquitin-like protease family profile" evidence="5">
    <location>
        <begin position="973"/>
        <end position="1167"/>
    </location>
</feature>
<evidence type="ECO:0000313" key="7">
    <source>
        <dbReference type="Proteomes" id="UP000245207"/>
    </source>
</evidence>
<dbReference type="GO" id="GO:0006508">
    <property type="term" value="P:proteolysis"/>
    <property type="evidence" value="ECO:0007669"/>
    <property type="project" value="UniProtKB-KW"/>
</dbReference>
<sequence>MERDLIFLKDIAAQKYANKALQHTITPISVCFGQAGLSHTNFVPIQLVAKMSWKNDPCKIMEGFKPTSESMISVELHGELKPTSESMIIETQVNDTMPQIKQAAVTFGNIVQDQTSQQHAVDDYANRLAICHMELVAKMSWKNDPCKIMGQYVGSSEVVKSAWVWGQGSSNNCSPSEEVMPVGPKNLDLSRGLISHDCKVITPVGTPCRLPTIAEGYVMVNSDSQPCVTTTRRYCNRTRVLIETLYLYQALSASPIFLKCKNLKTIYLGVVAVPIMSNTAEKFDAKVSVRSKMHYLVKIKAKLAAHPNRDIMFRNSVFGPWLDTPHSPNDNHLLNYVLQHQVFVPEVRSECPDLIYKIGNQEFHFGRREFCLITGFRCGYLPPEDCRQSLFSYRVFPEKKSQKTKSVKAKELWAVIMDEKRWVALDDEDAVRVCLLAVCELVLMGREEFLNVPPHLLTLAEDFFSWNAYPWGEYMWKYFYQRTVNVVPKHADMHLKLQKEKSKKQATYNLNGFVWALKIWILETFPNNNNWCSKDPNVIPRGLAWSNFRRFEKPDYDRLFVQIIMAPYFFLNDPYPIIDLVPTDKETQQPWFIQSMAFLRGEDVPFIQAVLPNGVVHEKQGAPSIVGEVVQSLNKDVLMDVEPKENCAENDGVQDVVVQDIGEEHDVVQEAYQQLLGDSAEKNVVPESRKLMDAFEALCTEVVDVQPELVSKVDKLRKMFCASLRLPVQPITVKENECDGKKHEEVNLLQANEFCGEQSYVVSEEAKDCYERDPVSVAIPANLLQANEFCGEQSYVVSEEAKDCYERDPVSVAIPANGNHDTGDYMDVEKQLPKYSLENMSASFEEDDISTTEPSTRVNQTMDCATSLEANTSELIGFIQKTNDLDKFIGELTNNEMMKQLMASPPPNGFKENVYGCKRRHRKPGPACVTPYQKQSDTTPLPRKRAKRATNVNKPLEAGQFPTNDRSDSPRIITTEDSDWQKLPVEPFRGDLKRHKKCNPCKVTVLGYLKFLLKHGPNEEANKMYKFPWGGCDIVVNDEFWLALLGLDRKNGWLTDMLYFPLNDPRTHWALAELQISTGTVTLYDSLAPRKRQKNLPIQENRKWWSSMREKLSRQLPLFLNESGVLQSKGISVGSYEITFNFSESVPCQAAVYGDCGIWVCLLLHRLTNNIPLVFGDPLQVALAYRERMVAYFWKNKVLYIHHDPEVEDDAVYMQ</sequence>
<dbReference type="EMBL" id="PKPP01023384">
    <property type="protein sequence ID" value="PWA34215.1"/>
    <property type="molecule type" value="Genomic_DNA"/>
</dbReference>
<accession>A0A2U1KBU8</accession>
<evidence type="ECO:0000313" key="6">
    <source>
        <dbReference type="EMBL" id="PWA34215.1"/>
    </source>
</evidence>